<comment type="caution">
    <text evidence="1">The sequence shown here is derived from an EMBL/GenBank/DDBJ whole genome shotgun (WGS) entry which is preliminary data.</text>
</comment>
<dbReference type="OrthoDB" id="2448291at2759"/>
<dbReference type="AlphaFoldDB" id="A0A9N9CM26"/>
<dbReference type="EMBL" id="CAJVQA010004711">
    <property type="protein sequence ID" value="CAG8604812.1"/>
    <property type="molecule type" value="Genomic_DNA"/>
</dbReference>
<proteinExistence type="predicted"/>
<keyword evidence="2" id="KW-1185">Reference proteome</keyword>
<gene>
    <name evidence="1" type="ORF">CPELLU_LOCUS7168</name>
</gene>
<organism evidence="1 2">
    <name type="scientific">Cetraspora pellucida</name>
    <dbReference type="NCBI Taxonomy" id="1433469"/>
    <lineage>
        <taxon>Eukaryota</taxon>
        <taxon>Fungi</taxon>
        <taxon>Fungi incertae sedis</taxon>
        <taxon>Mucoromycota</taxon>
        <taxon>Glomeromycotina</taxon>
        <taxon>Glomeromycetes</taxon>
        <taxon>Diversisporales</taxon>
        <taxon>Gigasporaceae</taxon>
        <taxon>Cetraspora</taxon>
    </lineage>
</organism>
<protein>
    <submittedName>
        <fullName evidence="1">5991_t:CDS:1</fullName>
    </submittedName>
</protein>
<sequence length="134" mass="15813">MNSITDQFFSKRYRENKKLLNDDNEIPNEILESNNLADYVYNLLELHTNLIIAENNKENNQLGIYFTCVMNISSFNESSKEIANHLINIVSDVDKYLWIYNNKYDGKQTTSIWYFCSQQINMAKKSCKHNNPEK</sequence>
<accession>A0A9N9CM26</accession>
<reference evidence="1" key="1">
    <citation type="submission" date="2021-06" db="EMBL/GenBank/DDBJ databases">
        <authorList>
            <person name="Kallberg Y."/>
            <person name="Tangrot J."/>
            <person name="Rosling A."/>
        </authorList>
    </citation>
    <scope>NUCLEOTIDE SEQUENCE</scope>
    <source>
        <strain evidence="1">FL966</strain>
    </source>
</reference>
<evidence type="ECO:0000313" key="1">
    <source>
        <dbReference type="EMBL" id="CAG8604812.1"/>
    </source>
</evidence>
<name>A0A9N9CM26_9GLOM</name>
<dbReference type="Proteomes" id="UP000789759">
    <property type="component" value="Unassembled WGS sequence"/>
</dbReference>
<evidence type="ECO:0000313" key="2">
    <source>
        <dbReference type="Proteomes" id="UP000789759"/>
    </source>
</evidence>